<name>A0A2D0N0F3_FLAN2</name>
<accession>A0A2D0N0F3</accession>
<gene>
    <name evidence="2" type="ORF">CRP01_33900</name>
</gene>
<protein>
    <recommendedName>
        <fullName evidence="4">Magnesium citrate secondary transporter</fullName>
    </recommendedName>
</protein>
<evidence type="ECO:0000313" key="3">
    <source>
        <dbReference type="Proteomes" id="UP000223913"/>
    </source>
</evidence>
<sequence length="108" mass="12573">MYLLAGTIFIAHQLLQKAWQISIPLADQYLDPLLCMPLLLGIWQWEKKLLFRHQITTGEIWLLTLLLSLLFEIGFPLLSPNFTADWRDALLYFAGAFLFLTFRTKTSN</sequence>
<evidence type="ECO:0000256" key="1">
    <source>
        <dbReference type="SAM" id="Phobius"/>
    </source>
</evidence>
<keyword evidence="3" id="KW-1185">Reference proteome</keyword>
<comment type="caution">
    <text evidence="2">The sequence shown here is derived from an EMBL/GenBank/DDBJ whole genome shotgun (WGS) entry which is preliminary data.</text>
</comment>
<dbReference type="Proteomes" id="UP000223913">
    <property type="component" value="Unassembled WGS sequence"/>
</dbReference>
<dbReference type="EMBL" id="PDUD01000045">
    <property type="protein sequence ID" value="PHN02032.1"/>
    <property type="molecule type" value="Genomic_DNA"/>
</dbReference>
<feature type="transmembrane region" description="Helical" evidence="1">
    <location>
        <begin position="84"/>
        <end position="102"/>
    </location>
</feature>
<keyword evidence="1" id="KW-0472">Membrane</keyword>
<keyword evidence="1" id="KW-0812">Transmembrane</keyword>
<dbReference type="AlphaFoldDB" id="A0A2D0N0F3"/>
<feature type="transmembrane region" description="Helical" evidence="1">
    <location>
        <begin position="58"/>
        <end position="78"/>
    </location>
</feature>
<evidence type="ECO:0008006" key="4">
    <source>
        <dbReference type="Google" id="ProtNLM"/>
    </source>
</evidence>
<evidence type="ECO:0000313" key="2">
    <source>
        <dbReference type="EMBL" id="PHN02032.1"/>
    </source>
</evidence>
<reference evidence="2 3" key="1">
    <citation type="submission" date="2017-10" db="EMBL/GenBank/DDBJ databases">
        <title>The draft genome sequence of Lewinella nigricans NBRC 102662.</title>
        <authorList>
            <person name="Wang K."/>
        </authorList>
    </citation>
    <scope>NUCLEOTIDE SEQUENCE [LARGE SCALE GENOMIC DNA]</scope>
    <source>
        <strain evidence="2 3">NBRC 102662</strain>
    </source>
</reference>
<keyword evidence="1" id="KW-1133">Transmembrane helix</keyword>
<proteinExistence type="predicted"/>
<organism evidence="2 3">
    <name type="scientific">Flavilitoribacter nigricans (strain ATCC 23147 / DSM 23189 / NBRC 102662 / NCIMB 1420 / SS-2)</name>
    <name type="common">Lewinella nigricans</name>
    <dbReference type="NCBI Taxonomy" id="1122177"/>
    <lineage>
        <taxon>Bacteria</taxon>
        <taxon>Pseudomonadati</taxon>
        <taxon>Bacteroidota</taxon>
        <taxon>Saprospiria</taxon>
        <taxon>Saprospirales</taxon>
        <taxon>Lewinellaceae</taxon>
        <taxon>Flavilitoribacter</taxon>
    </lineage>
</organism>